<evidence type="ECO:0000313" key="2">
    <source>
        <dbReference type="EMBL" id="CAI2175206.1"/>
    </source>
</evidence>
<dbReference type="OrthoDB" id="2414033at2759"/>
<dbReference type="AlphaFoldDB" id="A0A9W4SNZ3"/>
<dbReference type="EMBL" id="CAMKVN010001326">
    <property type="protein sequence ID" value="CAI2175206.1"/>
    <property type="molecule type" value="Genomic_DNA"/>
</dbReference>
<proteinExistence type="predicted"/>
<reference evidence="2" key="1">
    <citation type="submission" date="2022-08" db="EMBL/GenBank/DDBJ databases">
        <authorList>
            <person name="Kallberg Y."/>
            <person name="Tangrot J."/>
            <person name="Rosling A."/>
        </authorList>
    </citation>
    <scope>NUCLEOTIDE SEQUENCE</scope>
    <source>
        <strain evidence="2">Wild A</strain>
    </source>
</reference>
<organism evidence="2 3">
    <name type="scientific">Funneliformis geosporum</name>
    <dbReference type="NCBI Taxonomy" id="1117311"/>
    <lineage>
        <taxon>Eukaryota</taxon>
        <taxon>Fungi</taxon>
        <taxon>Fungi incertae sedis</taxon>
        <taxon>Mucoromycota</taxon>
        <taxon>Glomeromycotina</taxon>
        <taxon>Glomeromycetes</taxon>
        <taxon>Glomerales</taxon>
        <taxon>Glomeraceae</taxon>
        <taxon>Funneliformis</taxon>
    </lineage>
</organism>
<comment type="caution">
    <text evidence="2">The sequence shown here is derived from an EMBL/GenBank/DDBJ whole genome shotgun (WGS) entry which is preliminary data.</text>
</comment>
<gene>
    <name evidence="2" type="ORF">FWILDA_LOCUS6977</name>
</gene>
<name>A0A9W4SNZ3_9GLOM</name>
<sequence>MYQECYYTSPHKTSHVTDTEALKKTKIVAVKKELHSNEDAKELEKVLYSKECVAQCINFVVSEASKEDTTLNVQERFSYNLATILAREKEVVAVRLKVLPGRCEIYLAKNFAWSKSDSNYIAEIENYLKEMSKSAPKILSNTENAFTRAVSSYCFAKLETRLDKLKSDIKNDNGHVKSFRDFFSTKVDDADKDNMYIISRVCNEYYKIVKDDNNIPPKFLGHIKKVGSYAGSMIGIIECARNIQYKLLFSNVKVYTKGPVIDNQHIYSWKDITKRFIDEDDKDTYKRFMDNCSKKPKNKIKHYTSSLPADSDSGGNSPNLKSSDGKYLDEYFKQNTIKKYTLL</sequence>
<dbReference type="Proteomes" id="UP001153678">
    <property type="component" value="Unassembled WGS sequence"/>
</dbReference>
<keyword evidence="3" id="KW-1185">Reference proteome</keyword>
<feature type="region of interest" description="Disordered" evidence="1">
    <location>
        <begin position="303"/>
        <end position="322"/>
    </location>
</feature>
<accession>A0A9W4SNZ3</accession>
<evidence type="ECO:0000256" key="1">
    <source>
        <dbReference type="SAM" id="MobiDB-lite"/>
    </source>
</evidence>
<protein>
    <submittedName>
        <fullName evidence="2">8893_t:CDS:1</fullName>
    </submittedName>
</protein>
<evidence type="ECO:0000313" key="3">
    <source>
        <dbReference type="Proteomes" id="UP001153678"/>
    </source>
</evidence>